<proteinExistence type="predicted"/>
<dbReference type="EMBL" id="UINC01029757">
    <property type="protein sequence ID" value="SVB13021.1"/>
    <property type="molecule type" value="Genomic_DNA"/>
</dbReference>
<sequence length="93" mass="10962">MIRNNKSQPAVSNILTSLSEFWIQYLIIFGLILFISLLFPSGQSLKYTYQLNDITREPIIAPFTFSILKIDKKYQQDLNERKKSIPFVFNRDE</sequence>
<evidence type="ECO:0000256" key="1">
    <source>
        <dbReference type="SAM" id="Phobius"/>
    </source>
</evidence>
<dbReference type="AlphaFoldDB" id="A0A382BHN8"/>
<evidence type="ECO:0000313" key="2">
    <source>
        <dbReference type="EMBL" id="SVB13021.1"/>
    </source>
</evidence>
<keyword evidence="1" id="KW-0812">Transmembrane</keyword>
<organism evidence="2">
    <name type="scientific">marine metagenome</name>
    <dbReference type="NCBI Taxonomy" id="408172"/>
    <lineage>
        <taxon>unclassified sequences</taxon>
        <taxon>metagenomes</taxon>
        <taxon>ecological metagenomes</taxon>
    </lineage>
</organism>
<keyword evidence="1" id="KW-1133">Transmembrane helix</keyword>
<accession>A0A382BHN8</accession>
<gene>
    <name evidence="2" type="ORF">METZ01_LOCUS165875</name>
</gene>
<reference evidence="2" key="1">
    <citation type="submission" date="2018-05" db="EMBL/GenBank/DDBJ databases">
        <authorList>
            <person name="Lanie J.A."/>
            <person name="Ng W.-L."/>
            <person name="Kazmierczak K.M."/>
            <person name="Andrzejewski T.M."/>
            <person name="Davidsen T.M."/>
            <person name="Wayne K.J."/>
            <person name="Tettelin H."/>
            <person name="Glass J.I."/>
            <person name="Rusch D."/>
            <person name="Podicherti R."/>
            <person name="Tsui H.-C.T."/>
            <person name="Winkler M.E."/>
        </authorList>
    </citation>
    <scope>NUCLEOTIDE SEQUENCE</scope>
</reference>
<feature type="transmembrane region" description="Helical" evidence="1">
    <location>
        <begin position="22"/>
        <end position="39"/>
    </location>
</feature>
<keyword evidence="1" id="KW-0472">Membrane</keyword>
<feature type="non-terminal residue" evidence="2">
    <location>
        <position position="93"/>
    </location>
</feature>
<protein>
    <submittedName>
        <fullName evidence="2">Uncharacterized protein</fullName>
    </submittedName>
</protein>
<name>A0A382BHN8_9ZZZZ</name>